<gene>
    <name evidence="1" type="ORF">PSTT_15564</name>
</gene>
<dbReference type="VEuPathDB" id="FungiDB:PSHT_06778"/>
<sequence>SCSLFQVVGNAWVRKSVGFGLGQFDERPGRVQYAKLEQNTCKKVRQEMEDYRVHLAAENREREEFIQAVRNDRSGAVSSRCHPEFFSDQQSTHSCAYIVLFMTCLFLAVENLALGSGMPTIKVFAKENTERKKLNAALQAQMLY</sequence>
<feature type="non-terminal residue" evidence="1">
    <location>
        <position position="144"/>
    </location>
</feature>
<comment type="caution">
    <text evidence="1">The sequence shown here is derived from an EMBL/GenBank/DDBJ whole genome shotgun (WGS) entry which is preliminary data.</text>
</comment>
<keyword evidence="2" id="KW-1185">Reference proteome</keyword>
<dbReference type="Proteomes" id="UP000239156">
    <property type="component" value="Unassembled WGS sequence"/>
</dbReference>
<dbReference type="EMBL" id="PKSL01000291">
    <property type="protein sequence ID" value="POV96611.1"/>
    <property type="molecule type" value="Genomic_DNA"/>
</dbReference>
<accession>A0A2S4UHD6</accession>
<dbReference type="VEuPathDB" id="FungiDB:PSTT_15564"/>
<name>A0A2S4UHD6_9BASI</name>
<feature type="non-terminal residue" evidence="1">
    <location>
        <position position="1"/>
    </location>
</feature>
<dbReference type="AlphaFoldDB" id="A0A2S4UHD6"/>
<proteinExistence type="predicted"/>
<evidence type="ECO:0000313" key="1">
    <source>
        <dbReference type="EMBL" id="POV96611.1"/>
    </source>
</evidence>
<protein>
    <submittedName>
        <fullName evidence="1">Uncharacterized protein</fullName>
    </submittedName>
</protein>
<reference evidence="1" key="1">
    <citation type="submission" date="2017-12" db="EMBL/GenBank/DDBJ databases">
        <title>Gene loss provides genomic basis for host adaptation in cereal stripe rust fungi.</title>
        <authorList>
            <person name="Xia C."/>
        </authorList>
    </citation>
    <scope>NUCLEOTIDE SEQUENCE [LARGE SCALE GENOMIC DNA]</scope>
    <source>
        <strain evidence="1">93-210</strain>
    </source>
</reference>
<evidence type="ECO:0000313" key="2">
    <source>
        <dbReference type="Proteomes" id="UP000239156"/>
    </source>
</evidence>
<organism evidence="1 2">
    <name type="scientific">Puccinia striiformis</name>
    <dbReference type="NCBI Taxonomy" id="27350"/>
    <lineage>
        <taxon>Eukaryota</taxon>
        <taxon>Fungi</taxon>
        <taxon>Dikarya</taxon>
        <taxon>Basidiomycota</taxon>
        <taxon>Pucciniomycotina</taxon>
        <taxon>Pucciniomycetes</taxon>
        <taxon>Pucciniales</taxon>
        <taxon>Pucciniaceae</taxon>
        <taxon>Puccinia</taxon>
    </lineage>
</organism>